<keyword evidence="4" id="KW-0238">DNA-binding</keyword>
<dbReference type="GO" id="GO:0000981">
    <property type="term" value="F:DNA-binding transcription factor activity, RNA polymerase II-specific"/>
    <property type="evidence" value="ECO:0007669"/>
    <property type="project" value="InterPro"/>
</dbReference>
<dbReference type="InterPro" id="IPR001138">
    <property type="entry name" value="Zn2Cys6_DnaBD"/>
</dbReference>
<evidence type="ECO:0000259" key="7">
    <source>
        <dbReference type="PROSITE" id="PS50048"/>
    </source>
</evidence>
<keyword evidence="9" id="KW-1185">Reference proteome</keyword>
<dbReference type="PANTHER" id="PTHR36206:SF4">
    <property type="entry name" value="HYPOTHETICAL CONSERVED PROTEIN (EUROFUNG)-RELATED"/>
    <property type="match status" value="1"/>
</dbReference>
<dbReference type="GeneID" id="36559326"/>
<dbReference type="GO" id="GO:0009893">
    <property type="term" value="P:positive regulation of metabolic process"/>
    <property type="evidence" value="ECO:0007669"/>
    <property type="project" value="UniProtKB-ARBA"/>
</dbReference>
<keyword evidence="1" id="KW-0479">Metal-binding</keyword>
<keyword evidence="2" id="KW-0862">Zinc</keyword>
<dbReference type="PANTHER" id="PTHR36206">
    <property type="entry name" value="ASPERCRYPTIN BIOSYNTHESIS CLUSTER-SPECIFIC TRANSCRIPTION REGULATOR ATNN-RELATED"/>
    <property type="match status" value="1"/>
</dbReference>
<evidence type="ECO:0000256" key="6">
    <source>
        <dbReference type="ARBA" id="ARBA00023242"/>
    </source>
</evidence>
<organism evidence="8 9">
    <name type="scientific">Aspergillus steynii IBT 23096</name>
    <dbReference type="NCBI Taxonomy" id="1392250"/>
    <lineage>
        <taxon>Eukaryota</taxon>
        <taxon>Fungi</taxon>
        <taxon>Dikarya</taxon>
        <taxon>Ascomycota</taxon>
        <taxon>Pezizomycotina</taxon>
        <taxon>Eurotiomycetes</taxon>
        <taxon>Eurotiomycetidae</taxon>
        <taxon>Eurotiales</taxon>
        <taxon>Aspergillaceae</taxon>
        <taxon>Aspergillus</taxon>
        <taxon>Aspergillus subgen. Circumdati</taxon>
    </lineage>
</organism>
<feature type="domain" description="Zn(2)-C6 fungal-type" evidence="7">
    <location>
        <begin position="16"/>
        <end position="44"/>
    </location>
</feature>
<evidence type="ECO:0000313" key="8">
    <source>
        <dbReference type="EMBL" id="PLB47685.1"/>
    </source>
</evidence>
<keyword evidence="6" id="KW-0539">Nucleus</keyword>
<evidence type="ECO:0000256" key="5">
    <source>
        <dbReference type="ARBA" id="ARBA00023163"/>
    </source>
</evidence>
<dbReference type="VEuPathDB" id="FungiDB:P170DRAFT_456475"/>
<dbReference type="SUPFAM" id="SSF57701">
    <property type="entry name" value="Zn2/Cys6 DNA-binding domain"/>
    <property type="match status" value="1"/>
</dbReference>
<sequence length="512" mass="59031">MPGKWKRASKPKTRTGCSTCKIRHIKCDEEKPECAQCRKTGRKCDGYDKPPAKKSQNQVVARAAPQIDPSGHIVLLPGTREEQKYVHFFCTQTARAMSGVFQSELWDRLLPQISHSVPLVRHAVAAVSAAHEEFLCRGLVLHRANEEFALQQYNKAIKHLIEYMSSPDQTIDLTLITCYLFMCLEMLKGDNSQALNHLESGMRILHRRDATGQYSALTRDMDRELSHLSLRLNIQLSFHKRSMMVFQLDDPVPKHHTTGEIAFTQISEARHSLDRLMNIGLVFVREASFKKSVAGGRDGCLPRQQELCREFEAWKNAFERFLAADQQTMKSTDCRASLLLWIQCRVSQIWTETCLAMDEMIYDDQIETFEAIVRDAEHLVANNNDRDPEAGNLNKRFTLEAGVIPMLYWSAIKCRQPLVRRRALDVISRSPEQEGLWRQKRFLKVAEMVIELEEQDLLALPIEKRVPTDQQRVYESKGKDEKEASPCQITVLTRPNGQDKEWHCQTKWVHWE</sequence>
<dbReference type="STRING" id="1392250.A0A2I2G481"/>
<dbReference type="InterPro" id="IPR021858">
    <property type="entry name" value="Fun_TF"/>
</dbReference>
<dbReference type="InterPro" id="IPR036864">
    <property type="entry name" value="Zn2-C6_fun-type_DNA-bd_sf"/>
</dbReference>
<dbReference type="SMART" id="SM00066">
    <property type="entry name" value="GAL4"/>
    <property type="match status" value="1"/>
</dbReference>
<name>A0A2I2G481_9EURO</name>
<dbReference type="PROSITE" id="PS50048">
    <property type="entry name" value="ZN2_CY6_FUNGAL_2"/>
    <property type="match status" value="1"/>
</dbReference>
<protein>
    <submittedName>
        <fullName evidence="8">C6 zinc finger domain protein</fullName>
    </submittedName>
</protein>
<evidence type="ECO:0000256" key="3">
    <source>
        <dbReference type="ARBA" id="ARBA00023015"/>
    </source>
</evidence>
<accession>A0A2I2G481</accession>
<dbReference type="RefSeq" id="XP_024702987.1">
    <property type="nucleotide sequence ID" value="XM_024851627.1"/>
</dbReference>
<dbReference type="Pfam" id="PF11951">
    <property type="entry name" value="Fungal_trans_2"/>
    <property type="match status" value="1"/>
</dbReference>
<dbReference type="CDD" id="cd00067">
    <property type="entry name" value="GAL4"/>
    <property type="match status" value="1"/>
</dbReference>
<evidence type="ECO:0000256" key="4">
    <source>
        <dbReference type="ARBA" id="ARBA00023125"/>
    </source>
</evidence>
<dbReference type="OrthoDB" id="2593732at2759"/>
<dbReference type="InterPro" id="IPR052360">
    <property type="entry name" value="Transcr_Regulatory_Proteins"/>
</dbReference>
<comment type="caution">
    <text evidence="8">The sequence shown here is derived from an EMBL/GenBank/DDBJ whole genome shotgun (WGS) entry which is preliminary data.</text>
</comment>
<dbReference type="Pfam" id="PF00172">
    <property type="entry name" value="Zn_clus"/>
    <property type="match status" value="1"/>
</dbReference>
<evidence type="ECO:0000256" key="1">
    <source>
        <dbReference type="ARBA" id="ARBA00022723"/>
    </source>
</evidence>
<dbReference type="Proteomes" id="UP000234275">
    <property type="component" value="Unassembled WGS sequence"/>
</dbReference>
<keyword evidence="5" id="KW-0804">Transcription</keyword>
<gene>
    <name evidence="8" type="ORF">P170DRAFT_456475</name>
</gene>
<dbReference type="GO" id="GO:0008270">
    <property type="term" value="F:zinc ion binding"/>
    <property type="evidence" value="ECO:0007669"/>
    <property type="project" value="InterPro"/>
</dbReference>
<dbReference type="GO" id="GO:0003677">
    <property type="term" value="F:DNA binding"/>
    <property type="evidence" value="ECO:0007669"/>
    <property type="project" value="UniProtKB-KW"/>
</dbReference>
<dbReference type="EMBL" id="MSFO01000005">
    <property type="protein sequence ID" value="PLB47685.1"/>
    <property type="molecule type" value="Genomic_DNA"/>
</dbReference>
<keyword evidence="3" id="KW-0805">Transcription regulation</keyword>
<reference evidence="8 9" key="1">
    <citation type="submission" date="2016-12" db="EMBL/GenBank/DDBJ databases">
        <title>The genomes of Aspergillus section Nigri reveals drivers in fungal speciation.</title>
        <authorList>
            <consortium name="DOE Joint Genome Institute"/>
            <person name="Vesth T.C."/>
            <person name="Nybo J."/>
            <person name="Theobald S."/>
            <person name="Brandl J."/>
            <person name="Frisvad J.C."/>
            <person name="Nielsen K.F."/>
            <person name="Lyhne E.K."/>
            <person name="Kogle M.E."/>
            <person name="Kuo A."/>
            <person name="Riley R."/>
            <person name="Clum A."/>
            <person name="Nolan M."/>
            <person name="Lipzen A."/>
            <person name="Salamov A."/>
            <person name="Henrissat B."/>
            <person name="Wiebenga A."/>
            <person name="De Vries R.P."/>
            <person name="Grigoriev I.V."/>
            <person name="Mortensen U.H."/>
            <person name="Andersen M.R."/>
            <person name="Baker S.E."/>
        </authorList>
    </citation>
    <scope>NUCLEOTIDE SEQUENCE [LARGE SCALE GENOMIC DNA]</scope>
    <source>
        <strain evidence="8 9">IBT 23096</strain>
    </source>
</reference>
<dbReference type="AlphaFoldDB" id="A0A2I2G481"/>
<dbReference type="Gene3D" id="4.10.240.10">
    <property type="entry name" value="Zn(2)-C6 fungal-type DNA-binding domain"/>
    <property type="match status" value="1"/>
</dbReference>
<evidence type="ECO:0000256" key="2">
    <source>
        <dbReference type="ARBA" id="ARBA00022833"/>
    </source>
</evidence>
<dbReference type="PROSITE" id="PS00463">
    <property type="entry name" value="ZN2_CY6_FUNGAL_1"/>
    <property type="match status" value="1"/>
</dbReference>
<proteinExistence type="predicted"/>
<evidence type="ECO:0000313" key="9">
    <source>
        <dbReference type="Proteomes" id="UP000234275"/>
    </source>
</evidence>